<name>A0A915EJF7_9BILA</name>
<keyword evidence="1" id="KW-1185">Reference proteome</keyword>
<dbReference type="Proteomes" id="UP000887574">
    <property type="component" value="Unplaced"/>
</dbReference>
<evidence type="ECO:0000313" key="2">
    <source>
        <dbReference type="WBParaSite" id="jg6612"/>
    </source>
</evidence>
<accession>A0A915EJF7</accession>
<reference evidence="2" key="1">
    <citation type="submission" date="2022-11" db="UniProtKB">
        <authorList>
            <consortium name="WormBaseParasite"/>
        </authorList>
    </citation>
    <scope>IDENTIFICATION</scope>
</reference>
<proteinExistence type="predicted"/>
<organism evidence="1 2">
    <name type="scientific">Ditylenchus dipsaci</name>
    <dbReference type="NCBI Taxonomy" id="166011"/>
    <lineage>
        <taxon>Eukaryota</taxon>
        <taxon>Metazoa</taxon>
        <taxon>Ecdysozoa</taxon>
        <taxon>Nematoda</taxon>
        <taxon>Chromadorea</taxon>
        <taxon>Rhabditida</taxon>
        <taxon>Tylenchina</taxon>
        <taxon>Tylenchomorpha</taxon>
        <taxon>Sphaerularioidea</taxon>
        <taxon>Anguinidae</taxon>
        <taxon>Anguininae</taxon>
        <taxon>Ditylenchus</taxon>
    </lineage>
</organism>
<sequence length="159" mass="18210">MNEDQLRSLLTSISHLAEHGDIPVHAFGTLISSARGELIAEHLHQRWLSDPNFAKIAADIVLQLHGIENRNMAVCSQVLSLALRDFKSRRKIRKNSRHMFRNYMRTLIALYPVYRKIDKYLSACLIEPLFRSLQTLVDDRPDDNDLRCVANIVISSGQT</sequence>
<protein>
    <submittedName>
        <fullName evidence="2">Uncharacterized protein</fullName>
    </submittedName>
</protein>
<dbReference type="AlphaFoldDB" id="A0A915EJF7"/>
<evidence type="ECO:0000313" key="1">
    <source>
        <dbReference type="Proteomes" id="UP000887574"/>
    </source>
</evidence>
<dbReference type="Gene3D" id="1.25.40.180">
    <property type="match status" value="1"/>
</dbReference>
<dbReference type="WBParaSite" id="jg6612">
    <property type="protein sequence ID" value="jg6612"/>
    <property type="gene ID" value="jg6612"/>
</dbReference>